<dbReference type="AlphaFoldDB" id="A0AAD2FJU6"/>
<sequence>MTLTELGDPNALKAFLQDNPVSVVTFSATWCGPCRSSKPQLEQLASKSPVPIGYVYESDIGDFLHTFEIRAFPTYALFRAGKEASRVEGVNFPAIEEMIQKFGGPKIPESGGNALGGGESKNLSPEEARKLRLAKFAAPASAPAPAKAPAEEETKPAPMDTSTESKDEPMKEDDKKEDGDAAMKDAEGSSDGINPEALKTLMSLDAVALKTLTESMGFPMLRAQKGLLFGGGTVDSAVDWIMLHQDDDDIDEAISEAALIKKKLTPEEKEAKIEELKALMKIKRAEREEAEKVDHVEREKQRRFMGKEIIKTKEQMEAEQRKRDIAARKREKLDQKRERDRIRAELEKDKMERRANKGKLKSSLGVDGYNPSAIQYNQSTDGGGDSEEPVAQKQKKSHPEVSKIDDYIKKVASYRAGGDGGKCLKILKAYVGNVADNPEEDKFKKINMDNKAFKTKVKPFIGAKSLLLAIGFAPAEGDPTQLALKEDADIQVIKDTKTKLEAAFVAFG</sequence>
<dbReference type="SMART" id="SM00580">
    <property type="entry name" value="PUG"/>
    <property type="match status" value="1"/>
</dbReference>
<dbReference type="EMBL" id="CAKOGP040000557">
    <property type="protein sequence ID" value="CAJ1936359.1"/>
    <property type="molecule type" value="Genomic_DNA"/>
</dbReference>
<dbReference type="Gene3D" id="1.10.8.10">
    <property type="entry name" value="DNA helicase RuvA subunit, C-terminal domain"/>
    <property type="match status" value="1"/>
</dbReference>
<gene>
    <name evidence="3" type="ORF">CYCCA115_LOCUS5152</name>
</gene>
<dbReference type="InterPro" id="IPR018997">
    <property type="entry name" value="PUB_domain"/>
</dbReference>
<dbReference type="CDD" id="cd09212">
    <property type="entry name" value="PUB"/>
    <property type="match status" value="1"/>
</dbReference>
<dbReference type="Proteomes" id="UP001295423">
    <property type="component" value="Unassembled WGS sequence"/>
</dbReference>
<feature type="region of interest" description="Disordered" evidence="1">
    <location>
        <begin position="139"/>
        <end position="194"/>
    </location>
</feature>
<feature type="region of interest" description="Disordered" evidence="1">
    <location>
        <begin position="314"/>
        <end position="402"/>
    </location>
</feature>
<dbReference type="Gene3D" id="3.40.30.10">
    <property type="entry name" value="Glutaredoxin"/>
    <property type="match status" value="1"/>
</dbReference>
<feature type="compositionally biased region" description="Low complexity" evidence="1">
    <location>
        <begin position="139"/>
        <end position="148"/>
    </location>
</feature>
<evidence type="ECO:0000313" key="4">
    <source>
        <dbReference type="Proteomes" id="UP001295423"/>
    </source>
</evidence>
<dbReference type="Pfam" id="PF00085">
    <property type="entry name" value="Thioredoxin"/>
    <property type="match status" value="1"/>
</dbReference>
<comment type="caution">
    <text evidence="3">The sequence shown here is derived from an EMBL/GenBank/DDBJ whole genome shotgun (WGS) entry which is preliminary data.</text>
</comment>
<evidence type="ECO:0000313" key="3">
    <source>
        <dbReference type="EMBL" id="CAJ1936359.1"/>
    </source>
</evidence>
<dbReference type="Gene3D" id="1.20.58.2190">
    <property type="match status" value="1"/>
</dbReference>
<keyword evidence="4" id="KW-1185">Reference proteome</keyword>
<dbReference type="InterPro" id="IPR036339">
    <property type="entry name" value="PUB-like_dom_sf"/>
</dbReference>
<dbReference type="InterPro" id="IPR009060">
    <property type="entry name" value="UBA-like_sf"/>
</dbReference>
<reference evidence="3" key="1">
    <citation type="submission" date="2023-08" db="EMBL/GenBank/DDBJ databases">
        <authorList>
            <person name="Audoor S."/>
            <person name="Bilcke G."/>
        </authorList>
    </citation>
    <scope>NUCLEOTIDE SEQUENCE</scope>
</reference>
<organism evidence="3 4">
    <name type="scientific">Cylindrotheca closterium</name>
    <dbReference type="NCBI Taxonomy" id="2856"/>
    <lineage>
        <taxon>Eukaryota</taxon>
        <taxon>Sar</taxon>
        <taxon>Stramenopiles</taxon>
        <taxon>Ochrophyta</taxon>
        <taxon>Bacillariophyta</taxon>
        <taxon>Bacillariophyceae</taxon>
        <taxon>Bacillariophycidae</taxon>
        <taxon>Bacillariales</taxon>
        <taxon>Bacillariaceae</taxon>
        <taxon>Cylindrotheca</taxon>
    </lineage>
</organism>
<dbReference type="CDD" id="cd02947">
    <property type="entry name" value="TRX_family"/>
    <property type="match status" value="1"/>
</dbReference>
<dbReference type="InterPro" id="IPR017937">
    <property type="entry name" value="Thioredoxin_CS"/>
</dbReference>
<name>A0AAD2FJU6_9STRA</name>
<feature type="region of interest" description="Disordered" evidence="1">
    <location>
        <begin position="103"/>
        <end position="125"/>
    </location>
</feature>
<evidence type="ECO:0000256" key="1">
    <source>
        <dbReference type="SAM" id="MobiDB-lite"/>
    </source>
</evidence>
<evidence type="ECO:0000259" key="2">
    <source>
        <dbReference type="PROSITE" id="PS51352"/>
    </source>
</evidence>
<dbReference type="PROSITE" id="PS51352">
    <property type="entry name" value="THIOREDOXIN_2"/>
    <property type="match status" value="1"/>
</dbReference>
<dbReference type="PROSITE" id="PS00194">
    <property type="entry name" value="THIOREDOXIN_1"/>
    <property type="match status" value="1"/>
</dbReference>
<dbReference type="SUPFAM" id="SSF143503">
    <property type="entry name" value="PUG domain-like"/>
    <property type="match status" value="1"/>
</dbReference>
<dbReference type="Pfam" id="PF09409">
    <property type="entry name" value="PUB"/>
    <property type="match status" value="1"/>
</dbReference>
<dbReference type="InterPro" id="IPR015940">
    <property type="entry name" value="UBA"/>
</dbReference>
<protein>
    <recommendedName>
        <fullName evidence="2">Thioredoxin domain-containing protein</fullName>
    </recommendedName>
</protein>
<dbReference type="InterPro" id="IPR036249">
    <property type="entry name" value="Thioredoxin-like_sf"/>
</dbReference>
<feature type="compositionally biased region" description="Basic and acidic residues" evidence="1">
    <location>
        <begin position="314"/>
        <end position="355"/>
    </location>
</feature>
<dbReference type="SUPFAM" id="SSF52833">
    <property type="entry name" value="Thioredoxin-like"/>
    <property type="match status" value="1"/>
</dbReference>
<dbReference type="PANTHER" id="PTHR46713:SF1">
    <property type="entry name" value="F13M7.16 PROTEIN"/>
    <property type="match status" value="1"/>
</dbReference>
<dbReference type="PANTHER" id="PTHR46713">
    <property type="entry name" value="F13M7.16 PROTEIN"/>
    <property type="match status" value="1"/>
</dbReference>
<accession>A0AAD2FJU6</accession>
<dbReference type="InterPro" id="IPR013766">
    <property type="entry name" value="Thioredoxin_domain"/>
</dbReference>
<feature type="compositionally biased region" description="Basic and acidic residues" evidence="1">
    <location>
        <begin position="163"/>
        <end position="187"/>
    </location>
</feature>
<dbReference type="Pfam" id="PF22562">
    <property type="entry name" value="UBA_7"/>
    <property type="match status" value="1"/>
</dbReference>
<proteinExistence type="predicted"/>
<feature type="domain" description="Thioredoxin" evidence="2">
    <location>
        <begin position="1"/>
        <end position="104"/>
    </location>
</feature>
<dbReference type="SUPFAM" id="SSF46934">
    <property type="entry name" value="UBA-like"/>
    <property type="match status" value="1"/>
</dbReference>